<accession>A0A9X4H6Z0</accession>
<dbReference type="Proteomes" id="UP001154312">
    <property type="component" value="Unassembled WGS sequence"/>
</dbReference>
<evidence type="ECO:0000313" key="2">
    <source>
        <dbReference type="Proteomes" id="UP001154312"/>
    </source>
</evidence>
<organism evidence="1 2">
    <name type="scientific">Pelotomaculum isophthalicicum JI</name>
    <dbReference type="NCBI Taxonomy" id="947010"/>
    <lineage>
        <taxon>Bacteria</taxon>
        <taxon>Bacillati</taxon>
        <taxon>Bacillota</taxon>
        <taxon>Clostridia</taxon>
        <taxon>Eubacteriales</taxon>
        <taxon>Desulfotomaculaceae</taxon>
        <taxon>Pelotomaculum</taxon>
    </lineage>
</organism>
<evidence type="ECO:0000313" key="1">
    <source>
        <dbReference type="EMBL" id="MDF9409458.1"/>
    </source>
</evidence>
<dbReference type="EMBL" id="JAKOAV010000031">
    <property type="protein sequence ID" value="MDF9409458.1"/>
    <property type="molecule type" value="Genomic_DNA"/>
</dbReference>
<sequence length="48" mass="5236">MVGAALTGSGVTLSAFCLGDDFEEDYAPAFFLGQARYDRELKKLMNSE</sequence>
<dbReference type="RefSeq" id="WP_277444926.1">
    <property type="nucleotide sequence ID" value="NZ_JAKOAV010000031.1"/>
</dbReference>
<gene>
    <name evidence="1" type="ORF">L7E55_14020</name>
</gene>
<reference evidence="1" key="1">
    <citation type="submission" date="2022-02" db="EMBL/GenBank/DDBJ databases">
        <authorList>
            <person name="Leng L."/>
        </authorList>
    </citation>
    <scope>NUCLEOTIDE SEQUENCE</scope>
    <source>
        <strain evidence="1">JI</strain>
    </source>
</reference>
<keyword evidence="2" id="KW-1185">Reference proteome</keyword>
<comment type="caution">
    <text evidence="1">The sequence shown here is derived from an EMBL/GenBank/DDBJ whole genome shotgun (WGS) entry which is preliminary data.</text>
</comment>
<dbReference type="AlphaFoldDB" id="A0A9X4H6Z0"/>
<protein>
    <submittedName>
        <fullName evidence="1">Uncharacterized protein</fullName>
    </submittedName>
</protein>
<proteinExistence type="predicted"/>
<name>A0A9X4H6Z0_9FIRM</name>